<feature type="non-terminal residue" evidence="1">
    <location>
        <position position="183"/>
    </location>
</feature>
<accession>X1EI66</accession>
<gene>
    <name evidence="1" type="ORF">S01H4_56903</name>
</gene>
<dbReference type="AlphaFoldDB" id="X1EI66"/>
<name>X1EI66_9ZZZZ</name>
<proteinExistence type="predicted"/>
<organism evidence="1">
    <name type="scientific">marine sediment metagenome</name>
    <dbReference type="NCBI Taxonomy" id="412755"/>
    <lineage>
        <taxon>unclassified sequences</taxon>
        <taxon>metagenomes</taxon>
        <taxon>ecological metagenomes</taxon>
    </lineage>
</organism>
<sequence length="183" mass="19817">MAELGMPFQGDLWYFIQDDYETCPTDGDTTYAISCKILDARVGIADKHEEIRGINSACACDLHTLANDYTFHLEFHPQCDSIDFLELVCDRDVNCKLASLGFSLSTNICVAAAGDKTCYLICGCKPKTVRISATFNQYYIVTVDFSAKTVITDGDATFPGGADSSGVGTEPDALIGAYLGFNV</sequence>
<evidence type="ECO:0000313" key="1">
    <source>
        <dbReference type="EMBL" id="GAH16819.1"/>
    </source>
</evidence>
<reference evidence="1" key="1">
    <citation type="journal article" date="2014" name="Front. Microbiol.">
        <title>High frequency of phylogenetically diverse reductive dehalogenase-homologous genes in deep subseafloor sedimentary metagenomes.</title>
        <authorList>
            <person name="Kawai M."/>
            <person name="Futagami T."/>
            <person name="Toyoda A."/>
            <person name="Takaki Y."/>
            <person name="Nishi S."/>
            <person name="Hori S."/>
            <person name="Arai W."/>
            <person name="Tsubouchi T."/>
            <person name="Morono Y."/>
            <person name="Uchiyama I."/>
            <person name="Ito T."/>
            <person name="Fujiyama A."/>
            <person name="Inagaki F."/>
            <person name="Takami H."/>
        </authorList>
    </citation>
    <scope>NUCLEOTIDE SEQUENCE</scope>
    <source>
        <strain evidence="1">Expedition CK06-06</strain>
    </source>
</reference>
<comment type="caution">
    <text evidence="1">The sequence shown here is derived from an EMBL/GenBank/DDBJ whole genome shotgun (WGS) entry which is preliminary data.</text>
</comment>
<dbReference type="EMBL" id="BART01033030">
    <property type="protein sequence ID" value="GAH16819.1"/>
    <property type="molecule type" value="Genomic_DNA"/>
</dbReference>
<protein>
    <submittedName>
        <fullName evidence="1">Uncharacterized protein</fullName>
    </submittedName>
</protein>